<evidence type="ECO:0000313" key="2">
    <source>
        <dbReference type="Proteomes" id="UP000194360"/>
    </source>
</evidence>
<dbReference type="Proteomes" id="UP000194360">
    <property type="component" value="Unassembled WGS sequence"/>
</dbReference>
<evidence type="ECO:0000313" key="1">
    <source>
        <dbReference type="EMBL" id="OSY42490.1"/>
    </source>
</evidence>
<keyword evidence="2" id="KW-1185">Reference proteome</keyword>
<accession>A0A1Y2N4T7</accession>
<protein>
    <submittedName>
        <fullName evidence="1">Uncharacterized protein</fullName>
    </submittedName>
</protein>
<reference evidence="1 2" key="1">
    <citation type="submission" date="2016-09" db="EMBL/GenBank/DDBJ databases">
        <title>Pseudonocardia autotrophica DSM535, a candidate organism with high potential of specific P450 cytochromes.</title>
        <authorList>
            <person name="Grumaz C."/>
            <person name="Vainshtein Y."/>
            <person name="Kirstahler P."/>
            <person name="Sohn K."/>
        </authorList>
    </citation>
    <scope>NUCLEOTIDE SEQUENCE [LARGE SCALE GENOMIC DNA]</scope>
    <source>
        <strain evidence="1 2">DSM 535</strain>
    </source>
</reference>
<organism evidence="1 2">
    <name type="scientific">Pseudonocardia autotrophica</name>
    <name type="common">Amycolata autotrophica</name>
    <name type="synonym">Nocardia autotrophica</name>
    <dbReference type="NCBI Taxonomy" id="2074"/>
    <lineage>
        <taxon>Bacteria</taxon>
        <taxon>Bacillati</taxon>
        <taxon>Actinomycetota</taxon>
        <taxon>Actinomycetes</taxon>
        <taxon>Pseudonocardiales</taxon>
        <taxon>Pseudonocardiaceae</taxon>
        <taxon>Pseudonocardia</taxon>
    </lineage>
</organism>
<dbReference type="OrthoDB" id="9812570at2"/>
<comment type="caution">
    <text evidence="1">The sequence shown here is derived from an EMBL/GenBank/DDBJ whole genome shotgun (WGS) entry which is preliminary data.</text>
</comment>
<dbReference type="EMBL" id="MIGB01000005">
    <property type="protein sequence ID" value="OSY42490.1"/>
    <property type="molecule type" value="Genomic_DNA"/>
</dbReference>
<name>A0A1Y2N4T7_PSEAH</name>
<gene>
    <name evidence="1" type="ORF">BG845_01410</name>
</gene>
<proteinExistence type="predicted"/>
<sequence length="125" mass="13118">MTGSMEHVLTTDVGPAARAVTAVAVAEIDRHADAVAGVPPLPGTPEWEAEQGTDIPVRRETAWQLAAFRIALAAGLDPLPNLLGLRAAGISWTTIGRAAGITRQSAHERWAGRVAAVHQGEWPGM</sequence>
<dbReference type="AlphaFoldDB" id="A0A1Y2N4T7"/>